<keyword evidence="1" id="KW-1133">Transmembrane helix</keyword>
<gene>
    <name evidence="2" type="primary">creD</name>
    <name evidence="2" type="ORF">OIU83_16065</name>
</gene>
<protein>
    <submittedName>
        <fullName evidence="2">Cell envelope integrity protein CreD</fullName>
    </submittedName>
</protein>
<comment type="caution">
    <text evidence="2">The sequence shown here is derived from an EMBL/GenBank/DDBJ whole genome shotgun (WGS) entry which is preliminary data.</text>
</comment>
<organism evidence="2 3">
    <name type="scientific">Flavobacterium shii</name>
    <dbReference type="NCBI Taxonomy" id="2987687"/>
    <lineage>
        <taxon>Bacteria</taxon>
        <taxon>Pseudomonadati</taxon>
        <taxon>Bacteroidota</taxon>
        <taxon>Flavobacteriia</taxon>
        <taxon>Flavobacteriales</taxon>
        <taxon>Flavobacteriaceae</taxon>
        <taxon>Flavobacterium</taxon>
    </lineage>
</organism>
<dbReference type="InterPro" id="IPR010364">
    <property type="entry name" value="Uncharacterised_IM_CreD"/>
</dbReference>
<accession>A0A9X2ZG58</accession>
<evidence type="ECO:0000256" key="1">
    <source>
        <dbReference type="SAM" id="Phobius"/>
    </source>
</evidence>
<feature type="transmembrane region" description="Helical" evidence="1">
    <location>
        <begin position="20"/>
        <end position="37"/>
    </location>
</feature>
<keyword evidence="1" id="KW-0472">Membrane</keyword>
<dbReference type="PANTHER" id="PTHR30092">
    <property type="entry name" value="INNER MEMBRANE PROTEIN CRED"/>
    <property type="match status" value="1"/>
</dbReference>
<feature type="transmembrane region" description="Helical" evidence="1">
    <location>
        <begin position="345"/>
        <end position="362"/>
    </location>
</feature>
<feature type="transmembrane region" description="Helical" evidence="1">
    <location>
        <begin position="320"/>
        <end position="339"/>
    </location>
</feature>
<keyword evidence="3" id="KW-1185">Reference proteome</keyword>
<dbReference type="GO" id="GO:0005886">
    <property type="term" value="C:plasma membrane"/>
    <property type="evidence" value="ECO:0007669"/>
    <property type="project" value="TreeGrafter"/>
</dbReference>
<dbReference type="RefSeq" id="WP_264207277.1">
    <property type="nucleotide sequence ID" value="NZ_JAOZEW010000017.1"/>
</dbReference>
<feature type="transmembrane region" description="Helical" evidence="1">
    <location>
        <begin position="423"/>
        <end position="442"/>
    </location>
</feature>
<feature type="transmembrane region" description="Helical" evidence="1">
    <location>
        <begin position="399"/>
        <end position="418"/>
    </location>
</feature>
<dbReference type="Pfam" id="PF06123">
    <property type="entry name" value="CreD"/>
    <property type="match status" value="1"/>
</dbReference>
<dbReference type="EMBL" id="JAOZEW010000017">
    <property type="protein sequence ID" value="MCV9929182.1"/>
    <property type="molecule type" value="Genomic_DNA"/>
</dbReference>
<dbReference type="NCBIfam" id="NF008712">
    <property type="entry name" value="PRK11715.1-1"/>
    <property type="match status" value="1"/>
</dbReference>
<dbReference type="Proteomes" id="UP001151079">
    <property type="component" value="Unassembled WGS sequence"/>
</dbReference>
<name>A0A9X2ZG58_9FLAO</name>
<evidence type="ECO:0000313" key="3">
    <source>
        <dbReference type="Proteomes" id="UP001151079"/>
    </source>
</evidence>
<evidence type="ECO:0000313" key="2">
    <source>
        <dbReference type="EMBL" id="MCV9929182.1"/>
    </source>
</evidence>
<proteinExistence type="predicted"/>
<keyword evidence="1" id="KW-0812">Transmembrane</keyword>
<dbReference type="PIRSF" id="PIRSF004548">
    <property type="entry name" value="CreD"/>
    <property type="match status" value="1"/>
</dbReference>
<feature type="transmembrane region" description="Helical" evidence="1">
    <location>
        <begin position="374"/>
        <end position="393"/>
    </location>
</feature>
<reference evidence="2" key="1">
    <citation type="submission" date="2022-10" db="EMBL/GenBank/DDBJ databases">
        <title>Two novel species of Flavobacterium.</title>
        <authorList>
            <person name="Liu Q."/>
            <person name="Xin Y.-H."/>
        </authorList>
    </citation>
    <scope>NUCLEOTIDE SEQUENCE</scope>
    <source>
        <strain evidence="2">LS1R49</strain>
    </source>
</reference>
<dbReference type="PANTHER" id="PTHR30092:SF0">
    <property type="entry name" value="INNER MEMBRANE PROTEIN CRED"/>
    <property type="match status" value="1"/>
</dbReference>
<sequence length="450" mass="51372">METQETPKSNSIFQSNTAKMIMVGLLTLFLLIPLEYVKSLISERSSRQNGVIAEINDKWGQDVYIYGPILKIPYTSYEETVTVNEKTKETVKQKVASTKYAYFFPEELDINSDTNTKILNRNNYEAAVFTTNMKFKGNYVQPNFGIKNIANENIQWDKATILIKTTNLKSIKDEVKIKLGGTNYTFEPVYNSTKLDNTEALETRYVDLTKIFFGSNSNFNFDITYNGSEQIKIVPIGKTTKVSMKSNWTSPSFTGNFLPDDKTKKITKTGFTANWKILHINRAFSQQAFDILPDLNTYSFGVDFVIPIDQYQQNERASKYGFLVIGLTFLIFFLIQNMSKISIHIFQYSMIGLALIMFYTLLISITEHSNFTKAYVLSGIAVVSLITAYSFSILKNRKFPMFIGFSLTGLYTFIYVIIQLENYALLVGSVGLFLILAAVMYFSRKIDWGK</sequence>
<dbReference type="AlphaFoldDB" id="A0A9X2ZG58"/>